<comment type="caution">
    <text evidence="2">The sequence shown here is derived from an EMBL/GenBank/DDBJ whole genome shotgun (WGS) entry which is preliminary data.</text>
</comment>
<reference evidence="2 3" key="2">
    <citation type="journal article" date="2019" name="Science, e1252229">
        <title>Invertible promoters mediate bacterial phase variation, antibiotic resistance, and host adaptation in the gut.</title>
        <authorList>
            <person name="Jiang X."/>
            <person name="Hall A.B."/>
            <person name="Arthur T.D."/>
            <person name="Plichta D.R."/>
            <person name="Covington C.T."/>
            <person name="Poyet M."/>
            <person name="Crothers J."/>
            <person name="Moses P.L."/>
            <person name="Tolonen A.C."/>
            <person name="Vlamakis H."/>
            <person name="Alm E.J."/>
            <person name="Xavier R.J."/>
        </authorList>
    </citation>
    <scope>NUCLEOTIDE SEQUENCE [LARGE SCALE GENOMIC DNA]</scope>
    <source>
        <strain evidence="3">bj_0095</strain>
        <strain evidence="2">Bj_0095</strain>
    </source>
</reference>
<dbReference type="AlphaFoldDB" id="A0A4Q5GP39"/>
<protein>
    <submittedName>
        <fullName evidence="2">Nucleotidyl transferase AbiEii/AbiGii toxin family protein</fullName>
    </submittedName>
</protein>
<dbReference type="Proteomes" id="UP000291917">
    <property type="component" value="Unassembled WGS sequence"/>
</dbReference>
<keyword evidence="4" id="KW-1185">Reference proteome</keyword>
<evidence type="ECO:0000313" key="2">
    <source>
        <dbReference type="EMBL" id="RYT69272.1"/>
    </source>
</evidence>
<dbReference type="Gene3D" id="3.10.450.620">
    <property type="entry name" value="JHP933, nucleotidyltransferase-like core domain"/>
    <property type="match status" value="1"/>
</dbReference>
<evidence type="ECO:0000313" key="3">
    <source>
        <dbReference type="Proteomes" id="UP000291917"/>
    </source>
</evidence>
<dbReference type="GO" id="GO:0016740">
    <property type="term" value="F:transferase activity"/>
    <property type="evidence" value="ECO:0007669"/>
    <property type="project" value="UniProtKB-KW"/>
</dbReference>
<dbReference type="InterPro" id="IPR014942">
    <property type="entry name" value="AbiEii"/>
</dbReference>
<evidence type="ECO:0000313" key="1">
    <source>
        <dbReference type="EMBL" id="KAA5269352.1"/>
    </source>
</evidence>
<dbReference type="EMBL" id="VVZX01000035">
    <property type="protein sequence ID" value="KAA5269352.1"/>
    <property type="molecule type" value="Genomic_DNA"/>
</dbReference>
<organism evidence="2 3">
    <name type="scientific">Bacteroides eggerthii</name>
    <dbReference type="NCBI Taxonomy" id="28111"/>
    <lineage>
        <taxon>Bacteria</taxon>
        <taxon>Pseudomonadati</taxon>
        <taxon>Bacteroidota</taxon>
        <taxon>Bacteroidia</taxon>
        <taxon>Bacteroidales</taxon>
        <taxon>Bacteroidaceae</taxon>
        <taxon>Bacteroides</taxon>
    </lineage>
</organism>
<dbReference type="Proteomes" id="UP000335496">
    <property type="component" value="Unassembled WGS sequence"/>
</dbReference>
<proteinExistence type="predicted"/>
<name>A0A4Q5GP39_9BACE</name>
<evidence type="ECO:0000313" key="4">
    <source>
        <dbReference type="Proteomes" id="UP000335496"/>
    </source>
</evidence>
<dbReference type="EMBL" id="RCXL01000037">
    <property type="protein sequence ID" value="RYT69272.1"/>
    <property type="molecule type" value="Genomic_DNA"/>
</dbReference>
<keyword evidence="2" id="KW-0808">Transferase</keyword>
<accession>A0A4Q5GP39</accession>
<gene>
    <name evidence="2" type="ORF">EAJ03_17500</name>
    <name evidence="1" type="ORF">F2Z23_17910</name>
</gene>
<dbReference type="RefSeq" id="WP_130089191.1">
    <property type="nucleotide sequence ID" value="NZ_RCXL01000037.1"/>
</dbReference>
<sequence>MNFSYTQKEIIELAKENNFPPNGIEKVLRLSQILKDLNNLPEFSGKLLLKGGTAINLLVFNLPRLSVDLDLDFYKNISKEEMLVERAQINKSLDCYIKDNGYTKKERCNFTLDSFSLMYNTVTGSGDKIKLDINYHNRAHLFKPEVKEISFPFIKDNKTLFPVNYLNPTELFAGKIKAFYERCKPRDIYDISTLASSGLLATQPEKDLLRKSIVFYSSLNDPEKKGLLKTDPQKAIENIKFSEFKQQLFPMLHTNNGKYPLEEKNKNVIEYVSSLMQLEPSEELYLKNFYEGKYNPELLFADKSILQNIQNHPIIKRTQQQIATSIITDIIKTNDFPRLISLKDEGFMPSPEAIKSIKESVPAQTMIAIQKIFSLPMELNGLENIKLAQSDNIGIAKDKSNNLNI</sequence>
<dbReference type="Pfam" id="PF08843">
    <property type="entry name" value="AbiEii"/>
    <property type="match status" value="1"/>
</dbReference>
<reference evidence="1 4" key="1">
    <citation type="journal article" date="2019" name="Nat. Med.">
        <title>A library of human gut bacterial isolates paired with longitudinal multiomics data enables mechanistic microbiome research.</title>
        <authorList>
            <person name="Poyet M."/>
            <person name="Groussin M."/>
            <person name="Gibbons S.M."/>
            <person name="Avila-Pacheco J."/>
            <person name="Jiang X."/>
            <person name="Kearney S.M."/>
            <person name="Perrotta A.R."/>
            <person name="Berdy B."/>
            <person name="Zhao S."/>
            <person name="Lieberman T.D."/>
            <person name="Swanson P.K."/>
            <person name="Smith M."/>
            <person name="Roesemann S."/>
            <person name="Alexander J.E."/>
            <person name="Rich S.A."/>
            <person name="Livny J."/>
            <person name="Vlamakis H."/>
            <person name="Clish C."/>
            <person name="Bullock K."/>
            <person name="Deik A."/>
            <person name="Scott J."/>
            <person name="Pierce K.A."/>
            <person name="Xavier R.J."/>
            <person name="Alm E.J."/>
        </authorList>
    </citation>
    <scope>NUCLEOTIDE SEQUENCE [LARGE SCALE GENOMIC DNA]</scope>
    <source>
        <strain evidence="1 4">BIOML-A1</strain>
    </source>
</reference>